<organism evidence="2 3">
    <name type="scientific">Clavelina lepadiformis</name>
    <name type="common">Light-bulb sea squirt</name>
    <name type="synonym">Ascidia lepadiformis</name>
    <dbReference type="NCBI Taxonomy" id="159417"/>
    <lineage>
        <taxon>Eukaryota</taxon>
        <taxon>Metazoa</taxon>
        <taxon>Chordata</taxon>
        <taxon>Tunicata</taxon>
        <taxon>Ascidiacea</taxon>
        <taxon>Aplousobranchia</taxon>
        <taxon>Clavelinidae</taxon>
        <taxon>Clavelina</taxon>
    </lineage>
</organism>
<dbReference type="Proteomes" id="UP001642483">
    <property type="component" value="Unassembled WGS sequence"/>
</dbReference>
<sequence length="79" mass="9283">MCDGYQCDDNNFHSDNTYSRLSDWKIALIVIIVLKLIFWSFFFYRRYRLRTIAVYKTFQNPVAVTTATPSPSNQVPLPN</sequence>
<keyword evidence="3" id="KW-1185">Reference proteome</keyword>
<keyword evidence="1" id="KW-0472">Membrane</keyword>
<comment type="caution">
    <text evidence="2">The sequence shown here is derived from an EMBL/GenBank/DDBJ whole genome shotgun (WGS) entry which is preliminary data.</text>
</comment>
<reference evidence="2 3" key="1">
    <citation type="submission" date="2024-02" db="EMBL/GenBank/DDBJ databases">
        <authorList>
            <person name="Daric V."/>
            <person name="Darras S."/>
        </authorList>
    </citation>
    <scope>NUCLEOTIDE SEQUENCE [LARGE SCALE GENOMIC DNA]</scope>
</reference>
<keyword evidence="1" id="KW-0812">Transmembrane</keyword>
<accession>A0ABP0GWU1</accession>
<evidence type="ECO:0000256" key="1">
    <source>
        <dbReference type="SAM" id="Phobius"/>
    </source>
</evidence>
<evidence type="ECO:0000313" key="3">
    <source>
        <dbReference type="Proteomes" id="UP001642483"/>
    </source>
</evidence>
<protein>
    <submittedName>
        <fullName evidence="2">Uncharacterized protein</fullName>
    </submittedName>
</protein>
<name>A0ABP0GWU1_CLALP</name>
<evidence type="ECO:0000313" key="2">
    <source>
        <dbReference type="EMBL" id="CAK8696204.1"/>
    </source>
</evidence>
<dbReference type="EMBL" id="CAWYQH010000152">
    <property type="protein sequence ID" value="CAK8696204.1"/>
    <property type="molecule type" value="Genomic_DNA"/>
</dbReference>
<feature type="transmembrane region" description="Helical" evidence="1">
    <location>
        <begin position="24"/>
        <end position="44"/>
    </location>
</feature>
<gene>
    <name evidence="2" type="ORF">CVLEPA_LOCUS29378</name>
</gene>
<keyword evidence="1" id="KW-1133">Transmembrane helix</keyword>
<proteinExistence type="predicted"/>